<dbReference type="FunFam" id="3.30.160.60:FF:000409">
    <property type="entry name" value="zinc finger protein 644 isoform X1"/>
    <property type="match status" value="1"/>
</dbReference>
<dbReference type="InterPro" id="IPR036236">
    <property type="entry name" value="Znf_C2H2_sf"/>
</dbReference>
<feature type="region of interest" description="Disordered" evidence="7">
    <location>
        <begin position="776"/>
        <end position="822"/>
    </location>
</feature>
<keyword evidence="10" id="KW-1185">Reference proteome</keyword>
<evidence type="ECO:0000256" key="4">
    <source>
        <dbReference type="ARBA" id="ARBA00022833"/>
    </source>
</evidence>
<feature type="domain" description="C2H2-type" evidence="8">
    <location>
        <begin position="546"/>
        <end position="569"/>
    </location>
</feature>
<dbReference type="InterPro" id="IPR055125">
    <property type="entry name" value="Wiz_C_Znf"/>
</dbReference>
<dbReference type="Pfam" id="PF23015">
    <property type="entry name" value="zf-WIZ"/>
    <property type="match status" value="1"/>
</dbReference>
<comment type="subcellular location">
    <subcellularLocation>
        <location evidence="1">Nucleus</location>
    </subcellularLocation>
</comment>
<feature type="region of interest" description="Disordered" evidence="7">
    <location>
        <begin position="879"/>
        <end position="899"/>
    </location>
</feature>
<name>A0A5N5PX25_PANHP</name>
<evidence type="ECO:0000313" key="9">
    <source>
        <dbReference type="EMBL" id="KAB5584235.1"/>
    </source>
</evidence>
<feature type="compositionally biased region" description="Polar residues" evidence="7">
    <location>
        <begin position="786"/>
        <end position="796"/>
    </location>
</feature>
<dbReference type="InterPro" id="IPR013087">
    <property type="entry name" value="Znf_C2H2_type"/>
</dbReference>
<feature type="region of interest" description="Disordered" evidence="7">
    <location>
        <begin position="174"/>
        <end position="203"/>
    </location>
</feature>
<reference evidence="9 10" key="1">
    <citation type="submission" date="2019-06" db="EMBL/GenBank/DDBJ databases">
        <title>A chromosome-scale genome assembly of the striped catfish, Pangasianodon hypophthalmus.</title>
        <authorList>
            <person name="Wen M."/>
            <person name="Zahm M."/>
            <person name="Roques C."/>
            <person name="Cabau C."/>
            <person name="Klopp C."/>
            <person name="Donnadieu C."/>
            <person name="Jouanno E."/>
            <person name="Avarre J.-C."/>
            <person name="Campet M."/>
            <person name="Ha T.T.T."/>
            <person name="Dugue R."/>
            <person name="Lampietro C."/>
            <person name="Louis A."/>
            <person name="Herpin A."/>
            <person name="Echchiki A."/>
            <person name="Berthelot C."/>
            <person name="Parey E."/>
            <person name="Roest-Crollius H."/>
            <person name="Braasch I."/>
            <person name="Postlethwait J."/>
            <person name="Bobe J."/>
            <person name="Montfort J."/>
            <person name="Bouchez O."/>
            <person name="Begum T."/>
            <person name="Schartl M."/>
            <person name="Guiguen Y."/>
        </authorList>
    </citation>
    <scope>NUCLEOTIDE SEQUENCE [LARGE SCALE GENOMIC DNA]</scope>
    <source>
        <strain evidence="9 10">Indonesia</strain>
        <tissue evidence="9">Blood</tissue>
    </source>
</reference>
<evidence type="ECO:0000256" key="7">
    <source>
        <dbReference type="SAM" id="MobiDB-lite"/>
    </source>
</evidence>
<feature type="compositionally biased region" description="Basic and acidic residues" evidence="7">
    <location>
        <begin position="1117"/>
        <end position="1135"/>
    </location>
</feature>
<dbReference type="Pfam" id="PF00096">
    <property type="entry name" value="zf-C2H2"/>
    <property type="match status" value="1"/>
</dbReference>
<dbReference type="GO" id="GO:0000978">
    <property type="term" value="F:RNA polymerase II cis-regulatory region sequence-specific DNA binding"/>
    <property type="evidence" value="ECO:0007669"/>
    <property type="project" value="TreeGrafter"/>
</dbReference>
<evidence type="ECO:0000256" key="2">
    <source>
        <dbReference type="ARBA" id="ARBA00022723"/>
    </source>
</evidence>
<evidence type="ECO:0000313" key="10">
    <source>
        <dbReference type="Proteomes" id="UP000327468"/>
    </source>
</evidence>
<organism evidence="9 10">
    <name type="scientific">Pangasianodon hypophthalmus</name>
    <name type="common">Striped catfish</name>
    <name type="synonym">Helicophagus hypophthalmus</name>
    <dbReference type="NCBI Taxonomy" id="310915"/>
    <lineage>
        <taxon>Eukaryota</taxon>
        <taxon>Metazoa</taxon>
        <taxon>Chordata</taxon>
        <taxon>Craniata</taxon>
        <taxon>Vertebrata</taxon>
        <taxon>Euteleostomi</taxon>
        <taxon>Actinopterygii</taxon>
        <taxon>Neopterygii</taxon>
        <taxon>Teleostei</taxon>
        <taxon>Ostariophysi</taxon>
        <taxon>Siluriformes</taxon>
        <taxon>Pangasiidae</taxon>
        <taxon>Pangasianodon</taxon>
    </lineage>
</organism>
<dbReference type="GO" id="GO:0000981">
    <property type="term" value="F:DNA-binding transcription factor activity, RNA polymerase II-specific"/>
    <property type="evidence" value="ECO:0007669"/>
    <property type="project" value="TreeGrafter"/>
</dbReference>
<evidence type="ECO:0000259" key="8">
    <source>
        <dbReference type="PROSITE" id="PS50157"/>
    </source>
</evidence>
<dbReference type="GO" id="GO:0005634">
    <property type="term" value="C:nucleus"/>
    <property type="evidence" value="ECO:0007669"/>
    <property type="project" value="UniProtKB-SubCell"/>
</dbReference>
<keyword evidence="4" id="KW-0862">Zinc</keyword>
<dbReference type="SUPFAM" id="SSF57667">
    <property type="entry name" value="beta-beta-alpha zinc fingers"/>
    <property type="match status" value="1"/>
</dbReference>
<accession>A0A5N5PX25</accession>
<keyword evidence="5" id="KW-0539">Nucleus</keyword>
<dbReference type="PANTHER" id="PTHR24396:SF25">
    <property type="entry name" value="ZINC FINGER PROTEIN 644"/>
    <property type="match status" value="1"/>
</dbReference>
<keyword evidence="3 6" id="KW-0863">Zinc-finger</keyword>
<dbReference type="PANTHER" id="PTHR24396">
    <property type="entry name" value="ZINC FINGER PROTEIN"/>
    <property type="match status" value="1"/>
</dbReference>
<dbReference type="EMBL" id="VFJC01000003">
    <property type="protein sequence ID" value="KAB5584235.1"/>
    <property type="molecule type" value="Genomic_DNA"/>
</dbReference>
<feature type="region of interest" description="Disordered" evidence="7">
    <location>
        <begin position="623"/>
        <end position="650"/>
    </location>
</feature>
<protein>
    <recommendedName>
        <fullName evidence="8">C2H2-type domain-containing protein</fullName>
    </recommendedName>
</protein>
<evidence type="ECO:0000256" key="3">
    <source>
        <dbReference type="ARBA" id="ARBA00022771"/>
    </source>
</evidence>
<keyword evidence="2" id="KW-0479">Metal-binding</keyword>
<dbReference type="InterPro" id="IPR051643">
    <property type="entry name" value="Transcr_Reg_ZincFinger"/>
</dbReference>
<dbReference type="Proteomes" id="UP000327468">
    <property type="component" value="Chromosome 2"/>
</dbReference>
<dbReference type="GO" id="GO:0008270">
    <property type="term" value="F:zinc ion binding"/>
    <property type="evidence" value="ECO:0007669"/>
    <property type="project" value="UniProtKB-KW"/>
</dbReference>
<evidence type="ECO:0000256" key="1">
    <source>
        <dbReference type="ARBA" id="ARBA00004123"/>
    </source>
</evidence>
<feature type="region of interest" description="Disordered" evidence="7">
    <location>
        <begin position="1116"/>
        <end position="1135"/>
    </location>
</feature>
<dbReference type="Gene3D" id="3.30.160.60">
    <property type="entry name" value="Classic Zinc Finger"/>
    <property type="match status" value="2"/>
</dbReference>
<dbReference type="PROSITE" id="PS50157">
    <property type="entry name" value="ZINC_FINGER_C2H2_2"/>
    <property type="match status" value="3"/>
</dbReference>
<evidence type="ECO:0000256" key="6">
    <source>
        <dbReference type="PROSITE-ProRule" id="PRU00042"/>
    </source>
</evidence>
<dbReference type="SMART" id="SM00355">
    <property type="entry name" value="ZnF_C2H2"/>
    <property type="match status" value="9"/>
</dbReference>
<evidence type="ECO:0000256" key="5">
    <source>
        <dbReference type="ARBA" id="ARBA00023242"/>
    </source>
</evidence>
<feature type="domain" description="C2H2-type" evidence="8">
    <location>
        <begin position="431"/>
        <end position="453"/>
    </location>
</feature>
<feature type="domain" description="C2H2-type" evidence="8">
    <location>
        <begin position="469"/>
        <end position="496"/>
    </location>
</feature>
<proteinExistence type="predicted"/>
<feature type="region of interest" description="Disordered" evidence="7">
    <location>
        <begin position="102"/>
        <end position="134"/>
    </location>
</feature>
<feature type="compositionally biased region" description="Low complexity" evidence="7">
    <location>
        <begin position="110"/>
        <end position="128"/>
    </location>
</feature>
<comment type="caution">
    <text evidence="9">The sequence shown here is derived from an EMBL/GenBank/DDBJ whole genome shotgun (WGS) entry which is preliminary data.</text>
</comment>
<sequence length="1319" mass="146886">MAPCIYEADRPPTLASYLKYIVEMLQFNLRNLKAKWRQGDGWQANIQHLTECHGDFVVAYEFPASERLAITCLEGATLLEAIDAVSAMAALRNSAEKEVESAEYYTQELSGSHTSSPTTSTCNNNSSSVGPQQCQSLDSHQSLLNGAQPNPFVCGGVLAAPCTDDSLPSGALVNGSASHCTSEEPHVPNKDASPLPGTDTNPEVLEPPCELQSNTWQKPEGHILKAPSTRTLSVSDNSDCETPLVGDNADNRAISRVWTNNSVKAGSLWDVDSESESSESSSDNYDGLNRSLREKFMCFLLKGSILDEVVKGKIKVGGLQASSSRRRKRKTCRVKRIPMEEKVNESFSCASLINTDLDFDSSISEERSLKQDSESLKAHIDSHLGSFQDKKNLISSDNVGGCNEADTYVGGQPMPLKRQPETGLESEHSFFQCTKCNVNFKEKRHLHRHMMYHLDWHNQVGQASILRPFICKECGRSFCERSSLQKHMLIHQVRRERLMEEIKDLNELRSQGGEAQLQCPQCAFGTDCPQTFIHHAKTHEKDKHYYSCEECNLTVLSKSEMEAHQQIAHLSACQGRVIKPLGMLLCKICTFRTKYRDILRKHLKLVHDQPLCDYELQSHNMATDHTGSVSEQDRITDPTEADNLSPPSLKPKFLREKQNKSEAGLSAWSNSLADLFLRDNGAQKSCKSLSSSLIKWSFGSLANNLSPSSLQCDKPSKLSLPTERIDVTTGLSYVEEDNQECESAVSKQNTKYLSSFDMNLATKSAISSKAVHLSHDDVNASKDPSPGSSLAVQKQKSPSKRKMSIPYHNTPKKISTILPKHQSATPERLDIYSLQNGNYSSANFDCASQANDAKGPSESIAHFLDSSDASDPLIQQGDLFKDDVHNSPDQSDFDSNMEDDDEISTLIVKEENVESAVSEDNPECTDPNLSDSYTSYCVSPVFEPDRKCCPYCPAVFESGVGLSNHIRGHLHRCGLSYEARHMLSPEQVASQDRQPRIRRRAPSMSNRIRRDKPESQTEHTCPLCLGWFDTKTGLSNHVRGHLKRIGKPISGVSKSPLCILTELLQDENEHRNVLRALEAKPRLSRPFISQKFAGSEGLFLTPTGVPVKIQHSANRLVSEEGEKRKRREEKMNENRESTLVELLKRQRLDQELAVTCHSKTARARFIISPSKKVSPEALPDSTCSQGKFDGNKKICIHCNATFHSGVSLSNHLRAYARRKRIAMLEGTSYDCNQKLPRSRSGPKRKVFHTLHTTSEVIYTLTCRFCDLVFQGPQCVQEDWVKHLQRHLMHTAVRGTGAGMVEVPAVCEEPCALDCVTQGL</sequence>
<gene>
    <name evidence="9" type="ORF">PHYPO_G00105070</name>
</gene>
<dbReference type="PROSITE" id="PS00028">
    <property type="entry name" value="ZINC_FINGER_C2H2_1"/>
    <property type="match status" value="4"/>
</dbReference>